<dbReference type="InterPro" id="IPR012340">
    <property type="entry name" value="NA-bd_OB-fold"/>
</dbReference>
<dbReference type="CDD" id="cd02440">
    <property type="entry name" value="AdoMet_MTases"/>
    <property type="match status" value="1"/>
</dbReference>
<dbReference type="Pfam" id="PF05958">
    <property type="entry name" value="tRNA_U5-meth_tr"/>
    <property type="match status" value="2"/>
</dbReference>
<dbReference type="PROSITE" id="PS01231">
    <property type="entry name" value="TRMA_2"/>
    <property type="match status" value="1"/>
</dbReference>
<dbReference type="PROSITE" id="PS50926">
    <property type="entry name" value="TRAM"/>
    <property type="match status" value="1"/>
</dbReference>
<keyword evidence="3 4" id="KW-0949">S-adenosyl-L-methionine</keyword>
<dbReference type="AlphaFoldDB" id="C8WAE3"/>
<dbReference type="GeneID" id="84806178"/>
<dbReference type="InterPro" id="IPR030391">
    <property type="entry name" value="MeTrfase_TrmA_CS"/>
</dbReference>
<evidence type="ECO:0000313" key="7">
    <source>
        <dbReference type="EMBL" id="ACV51081.1"/>
    </source>
</evidence>
<dbReference type="NCBIfam" id="TIGR00479">
    <property type="entry name" value="rumA"/>
    <property type="match status" value="1"/>
</dbReference>
<evidence type="ECO:0000256" key="2">
    <source>
        <dbReference type="ARBA" id="ARBA00022679"/>
    </source>
</evidence>
<dbReference type="RefSeq" id="WP_012808738.1">
    <property type="nucleotide sequence ID" value="NC_013203.1"/>
</dbReference>
<dbReference type="InterPro" id="IPR002792">
    <property type="entry name" value="TRAM_dom"/>
</dbReference>
<evidence type="ECO:0000256" key="5">
    <source>
        <dbReference type="PROSITE-ProRule" id="PRU10015"/>
    </source>
</evidence>
<evidence type="ECO:0000256" key="3">
    <source>
        <dbReference type="ARBA" id="ARBA00022691"/>
    </source>
</evidence>
<dbReference type="EMBL" id="CP001721">
    <property type="protein sequence ID" value="ACV51081.1"/>
    <property type="molecule type" value="Genomic_DNA"/>
</dbReference>
<dbReference type="Gene3D" id="2.40.50.140">
    <property type="entry name" value="Nucleic acid-binding proteins"/>
    <property type="match status" value="1"/>
</dbReference>
<dbReference type="STRING" id="521095.Apar_0652"/>
<proteinExistence type="inferred from homology"/>
<reference evidence="7 8" key="1">
    <citation type="journal article" date="2009" name="Stand. Genomic Sci.">
        <title>Complete genome sequence of Atopobium parvulum type strain (IPP 1246).</title>
        <authorList>
            <person name="Copeland A."/>
            <person name="Sikorski J."/>
            <person name="Lapidus A."/>
            <person name="Nolan M."/>
            <person name="Del Rio T.G."/>
            <person name="Lucas S."/>
            <person name="Chen F."/>
            <person name="Tice H."/>
            <person name="Pitluck S."/>
            <person name="Cheng J.F."/>
            <person name="Pukall R."/>
            <person name="Chertkov O."/>
            <person name="Brettin T."/>
            <person name="Han C."/>
            <person name="Detter J.C."/>
            <person name="Kuske C."/>
            <person name="Bruce D."/>
            <person name="Goodwin L."/>
            <person name="Ivanova N."/>
            <person name="Mavromatis K."/>
            <person name="Mikhailova N."/>
            <person name="Chen A."/>
            <person name="Palaniappan K."/>
            <person name="Chain P."/>
            <person name="Rohde M."/>
            <person name="Goker M."/>
            <person name="Bristow J."/>
            <person name="Eisen J.A."/>
            <person name="Markowitz V."/>
            <person name="Hugenholtz P."/>
            <person name="Kyrpides N.C."/>
            <person name="Klenk H.P."/>
            <person name="Detter J.C."/>
        </authorList>
    </citation>
    <scope>NUCLEOTIDE SEQUENCE [LARGE SCALE GENOMIC DNA]</scope>
    <source>
        <strain evidence="8">ATCC 33793 / DSM 20469 / CCUG 32760 / JCM 10300 / KCTC 3663 / VPI 0546 / 1246</strain>
    </source>
</reference>
<keyword evidence="2 4" id="KW-0808">Transferase</keyword>
<dbReference type="InterPro" id="IPR029063">
    <property type="entry name" value="SAM-dependent_MTases_sf"/>
</dbReference>
<dbReference type="PROSITE" id="PS01230">
    <property type="entry name" value="TRMA_1"/>
    <property type="match status" value="1"/>
</dbReference>
<dbReference type="OrthoDB" id="9804590at2"/>
<feature type="active site" description="Nucleophile" evidence="4">
    <location>
        <position position="397"/>
    </location>
</feature>
<keyword evidence="8" id="KW-1185">Reference proteome</keyword>
<dbReference type="Gene3D" id="2.40.50.1070">
    <property type="match status" value="1"/>
</dbReference>
<feature type="binding site" evidence="4">
    <location>
        <position position="370"/>
    </location>
    <ligand>
        <name>S-adenosyl-L-methionine</name>
        <dbReference type="ChEBI" id="CHEBI:59789"/>
    </ligand>
</feature>
<dbReference type="SUPFAM" id="SSF50249">
    <property type="entry name" value="Nucleic acid-binding proteins"/>
    <property type="match status" value="1"/>
</dbReference>
<sequence length="441" mass="47825">MSELTLHVERMSYGPDAIAHTSEGKTVFISGGAVPGDTVSVQVTENSDRFSRGQLVKVLEASEFREPRPNPFVALTGATPWGNIVYEQQLVEKRNSVVSALERIGHFSPDDVSELVKDIVSPGEPWGYRNKIELAFKRNGNKTLVGMYAPNGQDIVRIKDCPLLDKSNQKAVGAVSGALSYLSGSHELDVERIGIRVSRRTKELEVALWTAPSGFPRAQVARVLSDAVKATSVVRVMTKGPSKARRVVGVERLSGSGSWSELIDGQKMQLSAPSFFQVNTKGAEKLVELVLSGLDVQPDDEAMDLYCGAGTFTLPLAKRAGFVSAVEAYGPAVRDLRRNLELAKLDNVDAVGGDAGREFPDTDADVIIVDPPRAGLAPDVIQQLSKQPARAIAYVSCDPATLARDLKRFVEIGSYKPVSVTPVDLFPQTFHVENVCLLKRI</sequence>
<dbReference type="Pfam" id="PF01938">
    <property type="entry name" value="TRAM"/>
    <property type="match status" value="1"/>
</dbReference>
<comment type="similarity">
    <text evidence="4">Belongs to the class I-like SAM-binding methyltransferase superfamily. RNA M5U methyltransferase family.</text>
</comment>
<dbReference type="InterPro" id="IPR030390">
    <property type="entry name" value="MeTrfase_TrmA_AS"/>
</dbReference>
<dbReference type="GO" id="GO:0070475">
    <property type="term" value="P:rRNA base methylation"/>
    <property type="evidence" value="ECO:0007669"/>
    <property type="project" value="TreeGrafter"/>
</dbReference>
<name>C8WAE3_LANP1</name>
<dbReference type="PROSITE" id="PS51687">
    <property type="entry name" value="SAM_MT_RNA_M5U"/>
    <property type="match status" value="1"/>
</dbReference>
<accession>C8WAE3</accession>
<evidence type="ECO:0000259" key="6">
    <source>
        <dbReference type="PROSITE" id="PS50926"/>
    </source>
</evidence>
<dbReference type="GO" id="GO:0070041">
    <property type="term" value="F:rRNA (uridine-C5-)-methyltransferase activity"/>
    <property type="evidence" value="ECO:0007669"/>
    <property type="project" value="TreeGrafter"/>
</dbReference>
<dbReference type="SUPFAM" id="SSF53335">
    <property type="entry name" value="S-adenosyl-L-methionine-dependent methyltransferases"/>
    <property type="match status" value="1"/>
</dbReference>
<evidence type="ECO:0000313" key="8">
    <source>
        <dbReference type="Proteomes" id="UP000000960"/>
    </source>
</evidence>
<feature type="binding site" evidence="4">
    <location>
        <position position="306"/>
    </location>
    <ligand>
        <name>S-adenosyl-L-methionine</name>
        <dbReference type="ChEBI" id="CHEBI:59789"/>
    </ligand>
</feature>
<organism evidence="7 8">
    <name type="scientific">Lancefieldella parvula (strain ATCC 33793 / DSM 20469 / CCUG 32760 / JCM 10300 / KCTC 3663 / VPI 0546 / 1246)</name>
    <name type="common">Atopobium parvulum</name>
    <dbReference type="NCBI Taxonomy" id="521095"/>
    <lineage>
        <taxon>Bacteria</taxon>
        <taxon>Bacillati</taxon>
        <taxon>Actinomycetota</taxon>
        <taxon>Coriobacteriia</taxon>
        <taxon>Coriobacteriales</taxon>
        <taxon>Atopobiaceae</taxon>
        <taxon>Lancefieldella</taxon>
    </lineage>
</organism>
<dbReference type="Proteomes" id="UP000000960">
    <property type="component" value="Chromosome"/>
</dbReference>
<evidence type="ECO:0000256" key="4">
    <source>
        <dbReference type="PROSITE-ProRule" id="PRU01024"/>
    </source>
</evidence>
<dbReference type="HOGENOM" id="CLU_014689_8_1_11"/>
<dbReference type="PANTHER" id="PTHR11061:SF30">
    <property type="entry name" value="TRNA (URACIL(54)-C(5))-METHYLTRANSFERASE"/>
    <property type="match status" value="1"/>
</dbReference>
<dbReference type="Gene3D" id="3.40.50.150">
    <property type="entry name" value="Vaccinia Virus protein VP39"/>
    <property type="match status" value="1"/>
</dbReference>
<dbReference type="KEGG" id="apv:Apar_0652"/>
<feature type="active site" evidence="5">
    <location>
        <position position="397"/>
    </location>
</feature>
<keyword evidence="1 4" id="KW-0489">Methyltransferase</keyword>
<dbReference type="eggNOG" id="COG2265">
    <property type="taxonomic scope" value="Bacteria"/>
</dbReference>
<gene>
    <name evidence="7" type="ordered locus">Apar_0652</name>
</gene>
<feature type="binding site" evidence="4">
    <location>
        <position position="277"/>
    </location>
    <ligand>
        <name>S-adenosyl-L-methionine</name>
        <dbReference type="ChEBI" id="CHEBI:59789"/>
    </ligand>
</feature>
<evidence type="ECO:0000256" key="1">
    <source>
        <dbReference type="ARBA" id="ARBA00022603"/>
    </source>
</evidence>
<feature type="domain" description="TRAM" evidence="6">
    <location>
        <begin position="1"/>
        <end position="57"/>
    </location>
</feature>
<protein>
    <submittedName>
        <fullName evidence="7">RNA methyltransferase, TrmA family</fullName>
    </submittedName>
</protein>
<feature type="binding site" evidence="4">
    <location>
        <position position="327"/>
    </location>
    <ligand>
        <name>S-adenosyl-L-methionine</name>
        <dbReference type="ChEBI" id="CHEBI:59789"/>
    </ligand>
</feature>
<dbReference type="InterPro" id="IPR010280">
    <property type="entry name" value="U5_MeTrfase_fam"/>
</dbReference>
<dbReference type="PANTHER" id="PTHR11061">
    <property type="entry name" value="RNA M5U METHYLTRANSFERASE"/>
    <property type="match status" value="1"/>
</dbReference>